<keyword evidence="8" id="KW-0282">Flagellum</keyword>
<protein>
    <recommendedName>
        <fullName evidence="5">Flagellar hook-associated protein 2</fullName>
        <shortName evidence="5">HAP2</shortName>
    </recommendedName>
    <alternativeName>
        <fullName evidence="5">Flagellar cap protein</fullName>
    </alternativeName>
</protein>
<gene>
    <name evidence="8" type="primary">fliD</name>
    <name evidence="8" type="ORF">G9H71_19715</name>
</gene>
<comment type="function">
    <text evidence="5">Required for morphogenesis and for the elongation of the flagellar filament by facilitating polymerization of the flagellin monomers at the tip of growing filament. Forms a capping structure, which prevents flagellin subunits (transported through the central channel of the flagellum) from leaking out without polymerization at the distal end.</text>
</comment>
<dbReference type="InterPro" id="IPR040026">
    <property type="entry name" value="FliD"/>
</dbReference>
<dbReference type="RefSeq" id="WP_166284494.1">
    <property type="nucleotide sequence ID" value="NZ_JAANNP010000081.1"/>
</dbReference>
<evidence type="ECO:0000256" key="4">
    <source>
        <dbReference type="ARBA" id="ARBA00023143"/>
    </source>
</evidence>
<dbReference type="PANTHER" id="PTHR30288:SF0">
    <property type="entry name" value="FLAGELLAR HOOK-ASSOCIATED PROTEIN 2"/>
    <property type="match status" value="1"/>
</dbReference>
<evidence type="ECO:0000313" key="8">
    <source>
        <dbReference type="EMBL" id="NHC16016.1"/>
    </source>
</evidence>
<evidence type="ECO:0000256" key="3">
    <source>
        <dbReference type="ARBA" id="ARBA00023054"/>
    </source>
</evidence>
<evidence type="ECO:0000256" key="5">
    <source>
        <dbReference type="RuleBase" id="RU362066"/>
    </source>
</evidence>
<feature type="domain" description="Flagellar hook-associated protein 2 C-terminal" evidence="7">
    <location>
        <begin position="204"/>
        <end position="421"/>
    </location>
</feature>
<dbReference type="Pfam" id="PF07196">
    <property type="entry name" value="Flagellin_IN"/>
    <property type="match status" value="1"/>
</dbReference>
<evidence type="ECO:0000256" key="2">
    <source>
        <dbReference type="ARBA" id="ARBA00011255"/>
    </source>
</evidence>
<comment type="subcellular location">
    <subcellularLocation>
        <location evidence="5">Secreted</location>
    </subcellularLocation>
    <subcellularLocation>
        <location evidence="5">Bacterial flagellum</location>
    </subcellularLocation>
</comment>
<keyword evidence="8" id="KW-0966">Cell projection</keyword>
<comment type="similarity">
    <text evidence="1 5">Belongs to the FliD family.</text>
</comment>
<evidence type="ECO:0000256" key="1">
    <source>
        <dbReference type="ARBA" id="ARBA00009764"/>
    </source>
</evidence>
<dbReference type="InterPro" id="IPR003481">
    <property type="entry name" value="FliD_N"/>
</dbReference>
<reference evidence="8 9" key="1">
    <citation type="submission" date="2020-03" db="EMBL/GenBank/DDBJ databases">
        <title>Two novel Motilibacter sp.</title>
        <authorList>
            <person name="Liu S."/>
        </authorList>
    </citation>
    <scope>NUCLEOTIDE SEQUENCE [LARGE SCALE GENOMIC DNA]</scope>
    <source>
        <strain evidence="8 9">E257</strain>
    </source>
</reference>
<evidence type="ECO:0000259" key="6">
    <source>
        <dbReference type="Pfam" id="PF02465"/>
    </source>
</evidence>
<keyword evidence="5" id="KW-0964">Secreted</keyword>
<keyword evidence="4 5" id="KW-0975">Bacterial flagellum</keyword>
<organism evidence="8 9">
    <name type="scientific">Motilibacter deserti</name>
    <dbReference type="NCBI Taxonomy" id="2714956"/>
    <lineage>
        <taxon>Bacteria</taxon>
        <taxon>Bacillati</taxon>
        <taxon>Actinomycetota</taxon>
        <taxon>Actinomycetes</taxon>
        <taxon>Motilibacterales</taxon>
        <taxon>Motilibacteraceae</taxon>
        <taxon>Motilibacter</taxon>
    </lineage>
</organism>
<evidence type="ECO:0000259" key="7">
    <source>
        <dbReference type="Pfam" id="PF07195"/>
    </source>
</evidence>
<dbReference type="Pfam" id="PF02465">
    <property type="entry name" value="FliD_N"/>
    <property type="match status" value="1"/>
</dbReference>
<name>A0ABX0GYF0_9ACTN</name>
<feature type="domain" description="Flagellar hook-associated protein 2 N-terminal" evidence="6">
    <location>
        <begin position="11"/>
        <end position="106"/>
    </location>
</feature>
<evidence type="ECO:0000313" key="9">
    <source>
        <dbReference type="Proteomes" id="UP000800981"/>
    </source>
</evidence>
<dbReference type="Proteomes" id="UP000800981">
    <property type="component" value="Unassembled WGS sequence"/>
</dbReference>
<dbReference type="InterPro" id="IPR010810">
    <property type="entry name" value="Flagellin_hook_IN_motif"/>
</dbReference>
<dbReference type="EMBL" id="JAANNP010000081">
    <property type="protein sequence ID" value="NHC16016.1"/>
    <property type="molecule type" value="Genomic_DNA"/>
</dbReference>
<comment type="subunit">
    <text evidence="2 5">Homopentamer.</text>
</comment>
<keyword evidence="8" id="KW-0969">Cilium</keyword>
<proteinExistence type="inferred from homology"/>
<dbReference type="PANTHER" id="PTHR30288">
    <property type="entry name" value="FLAGELLAR CAP/ASSEMBLY PROTEIN FLID"/>
    <property type="match status" value="1"/>
</dbReference>
<keyword evidence="3" id="KW-0175">Coiled coil</keyword>
<keyword evidence="9" id="KW-1185">Reference proteome</keyword>
<dbReference type="InterPro" id="IPR010809">
    <property type="entry name" value="FliD_C"/>
</dbReference>
<accession>A0ABX0GYF0</accession>
<sequence length="434" mass="44731">MATTSVDGLVSGLSTSALIDQLMQVEAVTQTKLKTRQSDTQKQVDALTSLNGKLAALQTAAKNLQKADGLEKFKATSSATSVVATATAGAQPQSVSFKVDTLAKAAVRVATPVYTSMSDAVTTSLSITKKGSTTPLTVDVKSGSLSDVVNAVNARSDELGVRATAVQVDDGSYKLQFSATKTGVDNGFTVTGIRGMGGAAAVPAADAKITTDAGYSITSSTNTFANALPGVTFTVSATTTDMVTLSVAKDDAATSDVVKGLVDAANAVIKEAQAKSSYDSTTKTGGVLSGESVVRSVTQALASAISSNGGVPLSKLGIQLNRDGQFTYNAETFKKALADDPASIQKGLLGADAFAATIESVAKKFGDKYDGQITKTIESRRGLIKDYTDAISSWDDRLATRREALQKQYSGLEVALGKMQQQSSWLAGQLAALG</sequence>
<comment type="caution">
    <text evidence="8">The sequence shown here is derived from an EMBL/GenBank/DDBJ whole genome shotgun (WGS) entry which is preliminary data.</text>
</comment>
<dbReference type="Pfam" id="PF07195">
    <property type="entry name" value="FliD_C"/>
    <property type="match status" value="1"/>
</dbReference>